<evidence type="ECO:0000256" key="1">
    <source>
        <dbReference type="SAM" id="Phobius"/>
    </source>
</evidence>
<dbReference type="GO" id="GO:0004672">
    <property type="term" value="F:protein kinase activity"/>
    <property type="evidence" value="ECO:0007669"/>
    <property type="project" value="InterPro"/>
</dbReference>
<dbReference type="OrthoDB" id="1668230at2759"/>
<dbReference type="AlphaFoldDB" id="W6QKK2"/>
<sequence length="215" mass="24265">MANGDLRTYLATKRPPQQLQLSWFRDMARALEYIHDRRVLVADIASRNFLLDSDLTIKFCDFSEASLLPLDTDMDSVDDNGYTARIDIGFLGAVIYEVVTGEKCEIDLFKDNLPSDGRATWPRREFLPNTENVWLGSIIEDCCVDGGFRNAHSLLRALDSITLYSPSPKSLYDRPSLTEFIQNLVDGRSIVRLAVILGALGTFALYMNRKQLSMS</sequence>
<feature type="domain" description="Protein kinase" evidence="2">
    <location>
        <begin position="1"/>
        <end position="215"/>
    </location>
</feature>
<evidence type="ECO:0000259" key="2">
    <source>
        <dbReference type="PROSITE" id="PS50011"/>
    </source>
</evidence>
<keyword evidence="1" id="KW-1133">Transmembrane helix</keyword>
<dbReference type="EMBL" id="HG792020">
    <property type="protein sequence ID" value="CDM37333.1"/>
    <property type="molecule type" value="Genomic_DNA"/>
</dbReference>
<dbReference type="InterPro" id="IPR001245">
    <property type="entry name" value="Ser-Thr/Tyr_kinase_cat_dom"/>
</dbReference>
<dbReference type="STRING" id="1365484.W6QKK2"/>
<protein>
    <submittedName>
        <fullName evidence="3">Tyrosine-protein kinase, ephrin receptor</fullName>
    </submittedName>
</protein>
<dbReference type="InterPro" id="IPR000719">
    <property type="entry name" value="Prot_kinase_dom"/>
</dbReference>
<keyword evidence="4" id="KW-1185">Reference proteome</keyword>
<evidence type="ECO:0000313" key="4">
    <source>
        <dbReference type="Proteomes" id="UP000030686"/>
    </source>
</evidence>
<feature type="transmembrane region" description="Helical" evidence="1">
    <location>
        <begin position="190"/>
        <end position="207"/>
    </location>
</feature>
<dbReference type="Gene3D" id="1.10.510.10">
    <property type="entry name" value="Transferase(Phosphotransferase) domain 1"/>
    <property type="match status" value="1"/>
</dbReference>
<accession>W6QKK2</accession>
<organism evidence="3 4">
    <name type="scientific">Penicillium roqueforti (strain FM164)</name>
    <dbReference type="NCBI Taxonomy" id="1365484"/>
    <lineage>
        <taxon>Eukaryota</taxon>
        <taxon>Fungi</taxon>
        <taxon>Dikarya</taxon>
        <taxon>Ascomycota</taxon>
        <taxon>Pezizomycotina</taxon>
        <taxon>Eurotiomycetes</taxon>
        <taxon>Eurotiomycetidae</taxon>
        <taxon>Eurotiales</taxon>
        <taxon>Aspergillaceae</taxon>
        <taxon>Penicillium</taxon>
    </lineage>
</organism>
<dbReference type="PROSITE" id="PS50011">
    <property type="entry name" value="PROTEIN_KINASE_DOM"/>
    <property type="match status" value="1"/>
</dbReference>
<gene>
    <name evidence="3" type="ORF">PROQFM164_S06g000294</name>
</gene>
<keyword evidence="1" id="KW-0812">Transmembrane</keyword>
<proteinExistence type="predicted"/>
<dbReference type="OMA" id="YTARIDI"/>
<dbReference type="InterPro" id="IPR011009">
    <property type="entry name" value="Kinase-like_dom_sf"/>
</dbReference>
<dbReference type="GO" id="GO:0005524">
    <property type="term" value="F:ATP binding"/>
    <property type="evidence" value="ECO:0007669"/>
    <property type="project" value="InterPro"/>
</dbReference>
<reference evidence="3" key="1">
    <citation type="journal article" date="2014" name="Nat. Commun.">
        <title>Multiple recent horizontal transfers of a large genomic region in cheese making fungi.</title>
        <authorList>
            <person name="Cheeseman K."/>
            <person name="Ropars J."/>
            <person name="Renault P."/>
            <person name="Dupont J."/>
            <person name="Gouzy J."/>
            <person name="Branca A."/>
            <person name="Abraham A.L."/>
            <person name="Ceppi M."/>
            <person name="Conseiller E."/>
            <person name="Debuchy R."/>
            <person name="Malagnac F."/>
            <person name="Goarin A."/>
            <person name="Silar P."/>
            <person name="Lacoste S."/>
            <person name="Sallet E."/>
            <person name="Bensimon A."/>
            <person name="Giraud T."/>
            <person name="Brygoo Y."/>
        </authorList>
    </citation>
    <scope>NUCLEOTIDE SEQUENCE [LARGE SCALE GENOMIC DNA]</scope>
    <source>
        <strain evidence="3">FM164</strain>
    </source>
</reference>
<dbReference type="Pfam" id="PF07714">
    <property type="entry name" value="PK_Tyr_Ser-Thr"/>
    <property type="match status" value="1"/>
</dbReference>
<keyword evidence="3" id="KW-0418">Kinase</keyword>
<keyword evidence="3" id="KW-0675">Receptor</keyword>
<dbReference type="Proteomes" id="UP000030686">
    <property type="component" value="Unassembled WGS sequence"/>
</dbReference>
<keyword evidence="3" id="KW-0808">Transferase</keyword>
<evidence type="ECO:0000313" key="3">
    <source>
        <dbReference type="EMBL" id="CDM37333.1"/>
    </source>
</evidence>
<dbReference type="SUPFAM" id="SSF56112">
    <property type="entry name" value="Protein kinase-like (PK-like)"/>
    <property type="match status" value="1"/>
</dbReference>
<keyword evidence="1" id="KW-0472">Membrane</keyword>
<name>W6QKK2_PENRF</name>